<accession>A0A165BNC8</accession>
<dbReference type="InParanoid" id="A0A165BNC8"/>
<name>A0A165BNC8_EXIGL</name>
<sequence length="59" mass="6793">MPKVGRLRYLTQARCALSSYPEWRVLADETGANIGKFIFEDILCRWGYLAEIVTDNGRQ</sequence>
<dbReference type="OrthoDB" id="446925at2759"/>
<feature type="non-terminal residue" evidence="1">
    <location>
        <position position="59"/>
    </location>
</feature>
<evidence type="ECO:0000313" key="2">
    <source>
        <dbReference type="Proteomes" id="UP000077266"/>
    </source>
</evidence>
<dbReference type="GO" id="GO:0003676">
    <property type="term" value="F:nucleic acid binding"/>
    <property type="evidence" value="ECO:0007669"/>
    <property type="project" value="InterPro"/>
</dbReference>
<dbReference type="InterPro" id="IPR036397">
    <property type="entry name" value="RNaseH_sf"/>
</dbReference>
<dbReference type="Gene3D" id="3.30.420.10">
    <property type="entry name" value="Ribonuclease H-like superfamily/Ribonuclease H"/>
    <property type="match status" value="1"/>
</dbReference>
<keyword evidence="2" id="KW-1185">Reference proteome</keyword>
<reference evidence="1 2" key="1">
    <citation type="journal article" date="2016" name="Mol. Biol. Evol.">
        <title>Comparative Genomics of Early-Diverging Mushroom-Forming Fungi Provides Insights into the Origins of Lignocellulose Decay Capabilities.</title>
        <authorList>
            <person name="Nagy L.G."/>
            <person name="Riley R."/>
            <person name="Tritt A."/>
            <person name="Adam C."/>
            <person name="Daum C."/>
            <person name="Floudas D."/>
            <person name="Sun H."/>
            <person name="Yadav J.S."/>
            <person name="Pangilinan J."/>
            <person name="Larsson K.H."/>
            <person name="Matsuura K."/>
            <person name="Barry K."/>
            <person name="Labutti K."/>
            <person name="Kuo R."/>
            <person name="Ohm R.A."/>
            <person name="Bhattacharya S.S."/>
            <person name="Shirouzu T."/>
            <person name="Yoshinaga Y."/>
            <person name="Martin F.M."/>
            <person name="Grigoriev I.V."/>
            <person name="Hibbett D.S."/>
        </authorList>
    </citation>
    <scope>NUCLEOTIDE SEQUENCE [LARGE SCALE GENOMIC DNA]</scope>
    <source>
        <strain evidence="1 2">HHB12029</strain>
    </source>
</reference>
<dbReference type="SUPFAM" id="SSF53098">
    <property type="entry name" value="Ribonuclease H-like"/>
    <property type="match status" value="1"/>
</dbReference>
<evidence type="ECO:0000313" key="1">
    <source>
        <dbReference type="EMBL" id="KZV80954.1"/>
    </source>
</evidence>
<gene>
    <name evidence="1" type="ORF">EXIGLDRAFT_562950</name>
</gene>
<organism evidence="1 2">
    <name type="scientific">Exidia glandulosa HHB12029</name>
    <dbReference type="NCBI Taxonomy" id="1314781"/>
    <lineage>
        <taxon>Eukaryota</taxon>
        <taxon>Fungi</taxon>
        <taxon>Dikarya</taxon>
        <taxon>Basidiomycota</taxon>
        <taxon>Agaricomycotina</taxon>
        <taxon>Agaricomycetes</taxon>
        <taxon>Auriculariales</taxon>
        <taxon>Exidiaceae</taxon>
        <taxon>Exidia</taxon>
    </lineage>
</organism>
<protein>
    <recommendedName>
        <fullName evidence="3">Integrase catalytic domain-containing protein</fullName>
    </recommendedName>
</protein>
<dbReference type="InterPro" id="IPR012337">
    <property type="entry name" value="RNaseH-like_sf"/>
</dbReference>
<dbReference type="EMBL" id="KV426432">
    <property type="protein sequence ID" value="KZV80954.1"/>
    <property type="molecule type" value="Genomic_DNA"/>
</dbReference>
<dbReference type="AlphaFoldDB" id="A0A165BNC8"/>
<proteinExistence type="predicted"/>
<evidence type="ECO:0008006" key="3">
    <source>
        <dbReference type="Google" id="ProtNLM"/>
    </source>
</evidence>
<dbReference type="Proteomes" id="UP000077266">
    <property type="component" value="Unassembled WGS sequence"/>
</dbReference>